<proteinExistence type="predicted"/>
<reference evidence="1 2" key="1">
    <citation type="submission" date="2024-09" db="EMBL/GenBank/DDBJ databases">
        <title>Floridaenema gen nov. (Aerosakkonemataceae, Aerosakkonematales ord. nov., Cyanobacteria) from benthic tropical and subtropical fresh waters, with the description of four new species.</title>
        <authorList>
            <person name="Moretto J.A."/>
            <person name="Berthold D.E."/>
            <person name="Lefler F.W."/>
            <person name="Huang I.-S."/>
            <person name="Laughinghouse H. IV."/>
        </authorList>
    </citation>
    <scope>NUCLEOTIDE SEQUENCE [LARGE SCALE GENOMIC DNA]</scope>
    <source>
        <strain evidence="1 2">BLCC-F154</strain>
    </source>
</reference>
<protein>
    <submittedName>
        <fullName evidence="1">Uncharacterized protein</fullName>
    </submittedName>
</protein>
<keyword evidence="2" id="KW-1185">Reference proteome</keyword>
<evidence type="ECO:0000313" key="2">
    <source>
        <dbReference type="Proteomes" id="UP001576776"/>
    </source>
</evidence>
<dbReference type="Proteomes" id="UP001576776">
    <property type="component" value="Unassembled WGS sequence"/>
</dbReference>
<name>A0ABV4YKZ1_9CYAN</name>
<evidence type="ECO:0000313" key="1">
    <source>
        <dbReference type="EMBL" id="MFB2939158.1"/>
    </source>
</evidence>
<organism evidence="1 2">
    <name type="scientific">Floridaenema fluviatile BLCC-F154</name>
    <dbReference type="NCBI Taxonomy" id="3153640"/>
    <lineage>
        <taxon>Bacteria</taxon>
        <taxon>Bacillati</taxon>
        <taxon>Cyanobacteriota</taxon>
        <taxon>Cyanophyceae</taxon>
        <taxon>Oscillatoriophycideae</taxon>
        <taxon>Aerosakkonematales</taxon>
        <taxon>Aerosakkonemataceae</taxon>
        <taxon>Floridanema</taxon>
        <taxon>Floridanema fluviatile</taxon>
    </lineage>
</organism>
<comment type="caution">
    <text evidence="1">The sequence shown here is derived from an EMBL/GenBank/DDBJ whole genome shotgun (WGS) entry which is preliminary data.</text>
</comment>
<dbReference type="RefSeq" id="WP_413260637.1">
    <property type="nucleotide sequence ID" value="NZ_JBHFNS010000094.1"/>
</dbReference>
<sequence length="119" mass="13211">MSENYQIYGAQNLGNIAGNIIIRSNNVSYTQELTEAAAEIKQLLKHLDSLYPISTTSEKMNLAVEVIRQIEATPSLHRRIFSLIKSGGTEALKQELNHPAASILINALEDWQKSEVTDS</sequence>
<accession>A0ABV4YKZ1</accession>
<gene>
    <name evidence="1" type="ORF">ACE1B6_28235</name>
</gene>
<dbReference type="EMBL" id="JBHFNS010000094">
    <property type="protein sequence ID" value="MFB2939158.1"/>
    <property type="molecule type" value="Genomic_DNA"/>
</dbReference>